<dbReference type="SUPFAM" id="SSF52091">
    <property type="entry name" value="SpoIIaa-like"/>
    <property type="match status" value="1"/>
</dbReference>
<organism evidence="1 2">
    <name type="scientific">Eiseniibacteriota bacterium</name>
    <dbReference type="NCBI Taxonomy" id="2212470"/>
    <lineage>
        <taxon>Bacteria</taxon>
        <taxon>Candidatus Eiseniibacteriota</taxon>
    </lineage>
</organism>
<dbReference type="EMBL" id="JAGQHS010000046">
    <property type="protein sequence ID" value="MCA9756228.1"/>
    <property type="molecule type" value="Genomic_DNA"/>
</dbReference>
<evidence type="ECO:0000313" key="1">
    <source>
        <dbReference type="EMBL" id="MCA9756228.1"/>
    </source>
</evidence>
<dbReference type="InterPro" id="IPR038396">
    <property type="entry name" value="SpoIIAA-like_sf"/>
</dbReference>
<evidence type="ECO:0000313" key="2">
    <source>
        <dbReference type="Proteomes" id="UP000739538"/>
    </source>
</evidence>
<gene>
    <name evidence="1" type="ORF">KDA27_10520</name>
</gene>
<dbReference type="AlphaFoldDB" id="A0A956NEA7"/>
<dbReference type="InterPro" id="IPR036513">
    <property type="entry name" value="STAS_dom_sf"/>
</dbReference>
<reference evidence="1" key="1">
    <citation type="submission" date="2020-04" db="EMBL/GenBank/DDBJ databases">
        <authorList>
            <person name="Zhang T."/>
        </authorList>
    </citation>
    <scope>NUCLEOTIDE SEQUENCE</scope>
    <source>
        <strain evidence="1">HKST-UBA02</strain>
    </source>
</reference>
<dbReference type="Pfam" id="PF11964">
    <property type="entry name" value="SpoIIAA-like"/>
    <property type="match status" value="1"/>
</dbReference>
<reference evidence="1" key="2">
    <citation type="journal article" date="2021" name="Microbiome">
        <title>Successional dynamics and alternative stable states in a saline activated sludge microbial community over 9 years.</title>
        <authorList>
            <person name="Wang Y."/>
            <person name="Ye J."/>
            <person name="Ju F."/>
            <person name="Liu L."/>
            <person name="Boyd J.A."/>
            <person name="Deng Y."/>
            <person name="Parks D.H."/>
            <person name="Jiang X."/>
            <person name="Yin X."/>
            <person name="Woodcroft B.J."/>
            <person name="Tyson G.W."/>
            <person name="Hugenholtz P."/>
            <person name="Polz M.F."/>
            <person name="Zhang T."/>
        </authorList>
    </citation>
    <scope>NUCLEOTIDE SEQUENCE</scope>
    <source>
        <strain evidence="1">HKST-UBA02</strain>
    </source>
</reference>
<proteinExistence type="predicted"/>
<sequence length="119" mass="13771">MFQLTGPNENDVLTVKPQGRVTKADYDDFLPQLESLLETQGKLRFFIDLKEFTGIEPSAVWQDIKFDVEHRNRYGRTSIVGTDRWAAIAARLSGLLFGAEVKYFDEAKRDEAWRWVNES</sequence>
<comment type="caution">
    <text evidence="1">The sequence shown here is derived from an EMBL/GenBank/DDBJ whole genome shotgun (WGS) entry which is preliminary data.</text>
</comment>
<accession>A0A956NEA7</accession>
<name>A0A956NEA7_UNCEI</name>
<protein>
    <submittedName>
        <fullName evidence="1">STAS/SEC14 domain-containing protein</fullName>
    </submittedName>
</protein>
<dbReference type="InterPro" id="IPR021866">
    <property type="entry name" value="SpoIIAA-like"/>
</dbReference>
<dbReference type="Gene3D" id="3.40.50.10600">
    <property type="entry name" value="SpoIIaa-like domains"/>
    <property type="match status" value="1"/>
</dbReference>
<dbReference type="Proteomes" id="UP000739538">
    <property type="component" value="Unassembled WGS sequence"/>
</dbReference>